<keyword evidence="1" id="KW-0812">Transmembrane</keyword>
<gene>
    <name evidence="3" type="ORF">FNV44_06655</name>
</gene>
<evidence type="ECO:0000259" key="2">
    <source>
        <dbReference type="Pfam" id="PF14501"/>
    </source>
</evidence>
<proteinExistence type="predicted"/>
<evidence type="ECO:0000313" key="4">
    <source>
        <dbReference type="Proteomes" id="UP000315938"/>
    </source>
</evidence>
<dbReference type="GO" id="GO:0005524">
    <property type="term" value="F:ATP binding"/>
    <property type="evidence" value="ECO:0007669"/>
    <property type="project" value="UniProtKB-KW"/>
</dbReference>
<dbReference type="OMA" id="ARCEKEY"/>
<dbReference type="InterPro" id="IPR036890">
    <property type="entry name" value="HATPase_C_sf"/>
</dbReference>
<keyword evidence="1" id="KW-1133">Transmembrane helix</keyword>
<keyword evidence="1" id="KW-0472">Membrane</keyword>
<feature type="transmembrane region" description="Helical" evidence="1">
    <location>
        <begin position="130"/>
        <end position="150"/>
    </location>
</feature>
<keyword evidence="3" id="KW-0067">ATP-binding</keyword>
<evidence type="ECO:0000256" key="1">
    <source>
        <dbReference type="SAM" id="Phobius"/>
    </source>
</evidence>
<feature type="domain" description="Sensor histidine kinase NatK-like C-terminal" evidence="2">
    <location>
        <begin position="337"/>
        <end position="420"/>
    </location>
</feature>
<name>A0A553IGP5_ACHLA</name>
<protein>
    <submittedName>
        <fullName evidence="3">ATP-binding protein</fullName>
    </submittedName>
</protein>
<sequence length="444" mass="51646">MDILYISFAILISTIFSYFYIRIYSKYFVLRSHYYIGFIIFLLTIFIQFITVLPFGLSVGYLGLLSFITYPLALSLVYKTNIFNITFLSLNAILKIYVDFIFFAALFALIEQNQLTLTWIYGSNYYHLSQALAYTVSLILLLLFDAKLLADKLKDFFSQRSNLLLIISIQAILTINLIWMSATTEVLPFRWYNVILLLLAFSVDGIYLLLRLFTANSTYFSVFKTHTDTLKKQLSYQLDHYKVFESQTQELLRFKHDYNKVLNSIASLADRGDLDSIKHIVNDSNKELDSLQINYSRYSNNLVYDALLNDYRKRFVGIGASFESVVYINFNLDISEINMIKLFYNILENAYEALLHVEDASKRLIKIDSERMDAYIKVSFVNTMNIEYSSLTLNSTKPDKLQHGFGASIIDKILIQYNGFSNRYATNDEGIDYYHLEIFLPVMN</sequence>
<feature type="transmembrane region" description="Helical" evidence="1">
    <location>
        <begin position="90"/>
        <end position="110"/>
    </location>
</feature>
<dbReference type="AlphaFoldDB" id="A0A553IGP5"/>
<feature type="transmembrane region" description="Helical" evidence="1">
    <location>
        <begin position="6"/>
        <end position="23"/>
    </location>
</feature>
<dbReference type="EMBL" id="VKID01000002">
    <property type="protein sequence ID" value="TRX99376.1"/>
    <property type="molecule type" value="Genomic_DNA"/>
</dbReference>
<dbReference type="RefSeq" id="WP_012243344.1">
    <property type="nucleotide sequence ID" value="NZ_JACAOG010000002.1"/>
</dbReference>
<organism evidence="3 4">
    <name type="scientific">Acholeplasma laidlawii</name>
    <dbReference type="NCBI Taxonomy" id="2148"/>
    <lineage>
        <taxon>Bacteria</taxon>
        <taxon>Bacillati</taxon>
        <taxon>Mycoplasmatota</taxon>
        <taxon>Mollicutes</taxon>
        <taxon>Acholeplasmatales</taxon>
        <taxon>Acholeplasmataceae</taxon>
        <taxon>Acholeplasma</taxon>
    </lineage>
</organism>
<dbReference type="InterPro" id="IPR032834">
    <property type="entry name" value="NatK-like_C"/>
</dbReference>
<feature type="transmembrane region" description="Helical" evidence="1">
    <location>
        <begin position="162"/>
        <end position="179"/>
    </location>
</feature>
<accession>A0A553IGP5</accession>
<feature type="transmembrane region" description="Helical" evidence="1">
    <location>
        <begin position="35"/>
        <end position="53"/>
    </location>
</feature>
<feature type="transmembrane region" description="Helical" evidence="1">
    <location>
        <begin position="191"/>
        <end position="210"/>
    </location>
</feature>
<feature type="transmembrane region" description="Helical" evidence="1">
    <location>
        <begin position="59"/>
        <end position="78"/>
    </location>
</feature>
<dbReference type="Proteomes" id="UP000315938">
    <property type="component" value="Unassembled WGS sequence"/>
</dbReference>
<comment type="caution">
    <text evidence="3">The sequence shown here is derived from an EMBL/GenBank/DDBJ whole genome shotgun (WGS) entry which is preliminary data.</text>
</comment>
<reference evidence="3 4" key="1">
    <citation type="submission" date="2019-07" db="EMBL/GenBank/DDBJ databases">
        <title>Genome sequence of Acholeplasma laidlawii strain with increased resistance to erythromycin.</title>
        <authorList>
            <person name="Medvedeva E.S."/>
            <person name="Baranova N.B."/>
            <person name="Siniagina M.N."/>
            <person name="Mouzykantov A."/>
            <person name="Chernova O.A."/>
            <person name="Chernov V.M."/>
        </authorList>
    </citation>
    <scope>NUCLEOTIDE SEQUENCE [LARGE SCALE GENOMIC DNA]</scope>
    <source>
        <strain evidence="3 4">PG8REry</strain>
    </source>
</reference>
<keyword evidence="3" id="KW-0547">Nucleotide-binding</keyword>
<evidence type="ECO:0000313" key="3">
    <source>
        <dbReference type="EMBL" id="TRX99376.1"/>
    </source>
</evidence>
<dbReference type="GeneID" id="41339550"/>
<dbReference type="Gene3D" id="3.30.565.10">
    <property type="entry name" value="Histidine kinase-like ATPase, C-terminal domain"/>
    <property type="match status" value="1"/>
</dbReference>
<dbReference type="Pfam" id="PF14501">
    <property type="entry name" value="HATPase_c_5"/>
    <property type="match status" value="1"/>
</dbReference>